<evidence type="ECO:0000313" key="5">
    <source>
        <dbReference type="EMBL" id="MDR6290360.1"/>
    </source>
</evidence>
<evidence type="ECO:0000256" key="1">
    <source>
        <dbReference type="ARBA" id="ARBA00023015"/>
    </source>
</evidence>
<dbReference type="PANTHER" id="PTHR30146">
    <property type="entry name" value="LACI-RELATED TRANSCRIPTIONAL REPRESSOR"/>
    <property type="match status" value="1"/>
</dbReference>
<dbReference type="InterPro" id="IPR000843">
    <property type="entry name" value="HTH_LacI"/>
</dbReference>
<dbReference type="SUPFAM" id="SSF47413">
    <property type="entry name" value="lambda repressor-like DNA-binding domains"/>
    <property type="match status" value="1"/>
</dbReference>
<evidence type="ECO:0000256" key="3">
    <source>
        <dbReference type="ARBA" id="ARBA00023163"/>
    </source>
</evidence>
<dbReference type="InterPro" id="IPR028082">
    <property type="entry name" value="Peripla_BP_I"/>
</dbReference>
<dbReference type="Gene3D" id="3.40.50.2300">
    <property type="match status" value="2"/>
</dbReference>
<name>A0ABU1JP12_9PROT</name>
<reference evidence="5 6" key="1">
    <citation type="submission" date="2023-07" db="EMBL/GenBank/DDBJ databases">
        <title>Sorghum-associated microbial communities from plants grown in Nebraska, USA.</title>
        <authorList>
            <person name="Schachtman D."/>
        </authorList>
    </citation>
    <scope>NUCLEOTIDE SEQUENCE [LARGE SCALE GENOMIC DNA]</scope>
    <source>
        <strain evidence="5 6">584</strain>
    </source>
</reference>
<dbReference type="CDD" id="cd01392">
    <property type="entry name" value="HTH_LacI"/>
    <property type="match status" value="1"/>
</dbReference>
<comment type="caution">
    <text evidence="5">The sequence shown here is derived from an EMBL/GenBank/DDBJ whole genome shotgun (WGS) entry which is preliminary data.</text>
</comment>
<evidence type="ECO:0000313" key="6">
    <source>
        <dbReference type="Proteomes" id="UP001262410"/>
    </source>
</evidence>
<dbReference type="InterPro" id="IPR046335">
    <property type="entry name" value="LacI/GalR-like_sensor"/>
</dbReference>
<dbReference type="EMBL" id="JAVDPW010000004">
    <property type="protein sequence ID" value="MDR6290360.1"/>
    <property type="molecule type" value="Genomic_DNA"/>
</dbReference>
<dbReference type="Proteomes" id="UP001262410">
    <property type="component" value="Unassembled WGS sequence"/>
</dbReference>
<dbReference type="Gene3D" id="1.10.260.40">
    <property type="entry name" value="lambda repressor-like DNA-binding domains"/>
    <property type="match status" value="1"/>
</dbReference>
<dbReference type="InterPro" id="IPR010982">
    <property type="entry name" value="Lambda_DNA-bd_dom_sf"/>
</dbReference>
<sequence>MDKHAQAADKAWHSSPRMTDVAKLAGVATSTVSRALANPGRVNEETRRRIAAAAEQLGYIPNTAARNLRVGRSTIVLAALPGPSMIFGASQIIPAVLQGLASTVAEGGFDLIFSNRNSPAAARHVVDLAFGGTVRGVVVLGAADLPAYGSRSLADAGIPVVSLLTDRSAAGIPSVVTNDRAAMREGVLHLIALDHRSFFYIAGESGNYHEVERFSGLLDALAVVGLSDRAVIRHGGHLGFNEGFQNGVEAAHAYLALALARRPTAAVCCADDAAISFIGTVRSNGVAVPEDVSIIGFDGAAVGAFCVPPLTTLEQPAEDLGAQAARIMLDLLGGAAMPAPKTTVPSRLLLRASTATPSGRSER</sequence>
<evidence type="ECO:0000259" key="4">
    <source>
        <dbReference type="PROSITE" id="PS50932"/>
    </source>
</evidence>
<keyword evidence="3" id="KW-0804">Transcription</keyword>
<dbReference type="PANTHER" id="PTHR30146:SF109">
    <property type="entry name" value="HTH-TYPE TRANSCRIPTIONAL REGULATOR GALS"/>
    <property type="match status" value="1"/>
</dbReference>
<keyword evidence="1" id="KW-0805">Transcription regulation</keyword>
<proteinExistence type="predicted"/>
<protein>
    <submittedName>
        <fullName evidence="5">LacI family repressor for deo operon, udp, cdd, tsx, nupC, and nupG</fullName>
    </submittedName>
</protein>
<dbReference type="PROSITE" id="PS50932">
    <property type="entry name" value="HTH_LACI_2"/>
    <property type="match status" value="1"/>
</dbReference>
<dbReference type="SMART" id="SM00354">
    <property type="entry name" value="HTH_LACI"/>
    <property type="match status" value="1"/>
</dbReference>
<keyword evidence="2" id="KW-0238">DNA-binding</keyword>
<feature type="domain" description="HTH lacI-type" evidence="4">
    <location>
        <begin position="16"/>
        <end position="70"/>
    </location>
</feature>
<evidence type="ECO:0000256" key="2">
    <source>
        <dbReference type="ARBA" id="ARBA00023125"/>
    </source>
</evidence>
<keyword evidence="6" id="KW-1185">Reference proteome</keyword>
<accession>A0ABU1JP12</accession>
<dbReference type="SUPFAM" id="SSF53822">
    <property type="entry name" value="Periplasmic binding protein-like I"/>
    <property type="match status" value="1"/>
</dbReference>
<dbReference type="Pfam" id="PF13377">
    <property type="entry name" value="Peripla_BP_3"/>
    <property type="match status" value="1"/>
</dbReference>
<dbReference type="Pfam" id="PF00356">
    <property type="entry name" value="LacI"/>
    <property type="match status" value="1"/>
</dbReference>
<organism evidence="5 6">
    <name type="scientific">Inquilinus ginsengisoli</name>
    <dbReference type="NCBI Taxonomy" id="363840"/>
    <lineage>
        <taxon>Bacteria</taxon>
        <taxon>Pseudomonadati</taxon>
        <taxon>Pseudomonadota</taxon>
        <taxon>Alphaproteobacteria</taxon>
        <taxon>Rhodospirillales</taxon>
        <taxon>Rhodospirillaceae</taxon>
        <taxon>Inquilinus</taxon>
    </lineage>
</organism>
<gene>
    <name evidence="5" type="ORF">E9232_002881</name>
</gene>
<dbReference type="RefSeq" id="WP_309794829.1">
    <property type="nucleotide sequence ID" value="NZ_JAVDPW010000004.1"/>
</dbReference>